<evidence type="ECO:0000256" key="1">
    <source>
        <dbReference type="SAM" id="Phobius"/>
    </source>
</evidence>
<keyword evidence="1" id="KW-1133">Transmembrane helix</keyword>
<proteinExistence type="predicted"/>
<feature type="transmembrane region" description="Helical" evidence="1">
    <location>
        <begin position="47"/>
        <end position="68"/>
    </location>
</feature>
<sequence>MLSNLGIQFSEFTQRVSWSNPTWDLFIVVFLLVGTLIYGFSMGRDRIIMIMVAVYMALVAVTNLPYVPQFGASVSLSNGFILKIGTFLGLFAILFFMLTRSALNHAIGGNGALGKWWHVLILSFLQVGMLISVVMSFLPAVWLEGLAALTRTVFVSAWGKFGWSLLPIFGLLVIGMSNERDRSNSYD</sequence>
<dbReference type="EMBL" id="MFPV01000036">
    <property type="protein sequence ID" value="OGH61740.1"/>
    <property type="molecule type" value="Genomic_DNA"/>
</dbReference>
<dbReference type="AlphaFoldDB" id="A0A1F6LQT1"/>
<feature type="transmembrane region" description="Helical" evidence="1">
    <location>
        <begin position="22"/>
        <end position="40"/>
    </location>
</feature>
<feature type="transmembrane region" description="Helical" evidence="1">
    <location>
        <begin position="119"/>
        <end position="142"/>
    </location>
</feature>
<comment type="caution">
    <text evidence="2">The sequence shown here is derived from an EMBL/GenBank/DDBJ whole genome shotgun (WGS) entry which is preliminary data.</text>
</comment>
<keyword evidence="1" id="KW-0812">Transmembrane</keyword>
<organism evidence="2 3">
    <name type="scientific">Candidatus Magasanikbacteria bacterium RIFCSPHIGHO2_01_FULL_50_8</name>
    <dbReference type="NCBI Taxonomy" id="1798674"/>
    <lineage>
        <taxon>Bacteria</taxon>
        <taxon>Candidatus Magasanikiibacteriota</taxon>
    </lineage>
</organism>
<dbReference type="Proteomes" id="UP000176329">
    <property type="component" value="Unassembled WGS sequence"/>
</dbReference>
<evidence type="ECO:0000313" key="2">
    <source>
        <dbReference type="EMBL" id="OGH61740.1"/>
    </source>
</evidence>
<feature type="transmembrane region" description="Helical" evidence="1">
    <location>
        <begin position="154"/>
        <end position="174"/>
    </location>
</feature>
<evidence type="ECO:0000313" key="3">
    <source>
        <dbReference type="Proteomes" id="UP000176329"/>
    </source>
</evidence>
<name>A0A1F6LQT1_9BACT</name>
<accession>A0A1F6LQT1</accession>
<protein>
    <submittedName>
        <fullName evidence="2">Uncharacterized protein</fullName>
    </submittedName>
</protein>
<feature type="transmembrane region" description="Helical" evidence="1">
    <location>
        <begin position="80"/>
        <end position="98"/>
    </location>
</feature>
<gene>
    <name evidence="2" type="ORF">A2848_03450</name>
</gene>
<reference evidence="2 3" key="1">
    <citation type="journal article" date="2016" name="Nat. Commun.">
        <title>Thousands of microbial genomes shed light on interconnected biogeochemical processes in an aquifer system.</title>
        <authorList>
            <person name="Anantharaman K."/>
            <person name="Brown C.T."/>
            <person name="Hug L.A."/>
            <person name="Sharon I."/>
            <person name="Castelle C.J."/>
            <person name="Probst A.J."/>
            <person name="Thomas B.C."/>
            <person name="Singh A."/>
            <person name="Wilkins M.J."/>
            <person name="Karaoz U."/>
            <person name="Brodie E.L."/>
            <person name="Williams K.H."/>
            <person name="Hubbard S.S."/>
            <person name="Banfield J.F."/>
        </authorList>
    </citation>
    <scope>NUCLEOTIDE SEQUENCE [LARGE SCALE GENOMIC DNA]</scope>
</reference>
<keyword evidence="1" id="KW-0472">Membrane</keyword>